<reference evidence="2 3" key="1">
    <citation type="submission" date="2019-07" db="EMBL/GenBank/DDBJ databases">
        <title>Cryptosporangium phraense sp. nov., isolated from plant litter.</title>
        <authorList>
            <person name="Suriyachadkun C."/>
        </authorList>
    </citation>
    <scope>NUCLEOTIDE SEQUENCE [LARGE SCALE GENOMIC DNA]</scope>
    <source>
        <strain evidence="2 3">A-T 5661</strain>
    </source>
</reference>
<dbReference type="InParanoid" id="A0A545AVS1"/>
<sequence length="452" mass="47542">MGAGGTGPDLGRAVAAGLAGRRGLRSVVVRQLRRGRVEAVTAAPRRAVATAPDAGAVAIAVFAWEWARHLIGTSWVPDDRTVIAEQLRLLTDAAAEALLGAAKPESTGRDIGSAVVGIGFATPDALGRTLALLGERLGTDLELDPADPQVRARVSALLAGVGVGFARSAHDRTLAQQDAIRSSDLVARQRAERALRARADTPYRRELAAAVERGQVVPYFQPIVTLEGEELVGFEALARWEHPDQGTLTPGKFLPSADDEVFSALGSRLREDACRAAVEWQSAAGRPVFVGVNLSAAELRTPSIVDDVRGVLSRTGLPPELLHVEITEDATLADADLPVLRGLAALGVRLALDDVGTGLSRLAVLPSLPVHGLKLAASLLDPVRLLPFAGARAGTHVLDVVTDLAGRLGLTTTVEGIENAAEASFVRRLGITRAQGWHYGRPVPAAEVTFPR</sequence>
<dbReference type="OrthoDB" id="23692at2"/>
<evidence type="ECO:0000313" key="3">
    <source>
        <dbReference type="Proteomes" id="UP000317982"/>
    </source>
</evidence>
<organism evidence="2 3">
    <name type="scientific">Cryptosporangium phraense</name>
    <dbReference type="NCBI Taxonomy" id="2593070"/>
    <lineage>
        <taxon>Bacteria</taxon>
        <taxon>Bacillati</taxon>
        <taxon>Actinomycetota</taxon>
        <taxon>Actinomycetes</taxon>
        <taxon>Cryptosporangiales</taxon>
        <taxon>Cryptosporangiaceae</taxon>
        <taxon>Cryptosporangium</taxon>
    </lineage>
</organism>
<dbReference type="GO" id="GO:0071111">
    <property type="term" value="F:cyclic-guanylate-specific phosphodiesterase activity"/>
    <property type="evidence" value="ECO:0007669"/>
    <property type="project" value="InterPro"/>
</dbReference>
<dbReference type="AlphaFoldDB" id="A0A545AVS1"/>
<name>A0A545AVS1_9ACTN</name>
<dbReference type="PANTHER" id="PTHR33121:SF70">
    <property type="entry name" value="SIGNALING PROTEIN YKOW"/>
    <property type="match status" value="1"/>
</dbReference>
<dbReference type="PANTHER" id="PTHR33121">
    <property type="entry name" value="CYCLIC DI-GMP PHOSPHODIESTERASE PDEF"/>
    <property type="match status" value="1"/>
</dbReference>
<dbReference type="InterPro" id="IPR035919">
    <property type="entry name" value="EAL_sf"/>
</dbReference>
<comment type="caution">
    <text evidence="2">The sequence shown here is derived from an EMBL/GenBank/DDBJ whole genome shotgun (WGS) entry which is preliminary data.</text>
</comment>
<dbReference type="Gene3D" id="3.20.20.450">
    <property type="entry name" value="EAL domain"/>
    <property type="match status" value="1"/>
</dbReference>
<dbReference type="SMART" id="SM00052">
    <property type="entry name" value="EAL"/>
    <property type="match status" value="1"/>
</dbReference>
<evidence type="ECO:0000259" key="1">
    <source>
        <dbReference type="PROSITE" id="PS50883"/>
    </source>
</evidence>
<protein>
    <submittedName>
        <fullName evidence="2">EAL domain-containing protein</fullName>
    </submittedName>
</protein>
<proteinExistence type="predicted"/>
<dbReference type="InterPro" id="IPR001633">
    <property type="entry name" value="EAL_dom"/>
</dbReference>
<keyword evidence="3" id="KW-1185">Reference proteome</keyword>
<dbReference type="SUPFAM" id="SSF141868">
    <property type="entry name" value="EAL domain-like"/>
    <property type="match status" value="1"/>
</dbReference>
<evidence type="ECO:0000313" key="2">
    <source>
        <dbReference type="EMBL" id="TQS45438.1"/>
    </source>
</evidence>
<dbReference type="EMBL" id="VIRS01000005">
    <property type="protein sequence ID" value="TQS45438.1"/>
    <property type="molecule type" value="Genomic_DNA"/>
</dbReference>
<dbReference type="PROSITE" id="PS50883">
    <property type="entry name" value="EAL"/>
    <property type="match status" value="1"/>
</dbReference>
<dbReference type="InterPro" id="IPR050706">
    <property type="entry name" value="Cyclic-di-GMP_PDE-like"/>
</dbReference>
<dbReference type="Proteomes" id="UP000317982">
    <property type="component" value="Unassembled WGS sequence"/>
</dbReference>
<accession>A0A545AVS1</accession>
<gene>
    <name evidence="2" type="ORF">FL583_10190</name>
</gene>
<dbReference type="CDD" id="cd01948">
    <property type="entry name" value="EAL"/>
    <property type="match status" value="1"/>
</dbReference>
<dbReference type="Pfam" id="PF00563">
    <property type="entry name" value="EAL"/>
    <property type="match status" value="1"/>
</dbReference>
<feature type="domain" description="EAL" evidence="1">
    <location>
        <begin position="200"/>
        <end position="452"/>
    </location>
</feature>